<dbReference type="Proteomes" id="UP000254330">
    <property type="component" value="Unassembled WGS sequence"/>
</dbReference>
<dbReference type="EMBL" id="SNZG01000066">
    <property type="protein sequence ID" value="TDR32231.1"/>
    <property type="molecule type" value="Genomic_DNA"/>
</dbReference>
<keyword evidence="5" id="KW-1185">Reference proteome</keyword>
<name>A0A8B4QDR5_9BACL</name>
<keyword evidence="1" id="KW-0812">Transmembrane</keyword>
<gene>
    <name evidence="3" type="ORF">DFR61_1663</name>
    <name evidence="2" type="ORF">NCTC10597_02527</name>
</gene>
<keyword evidence="1" id="KW-1133">Transmembrane helix</keyword>
<protein>
    <submittedName>
        <fullName evidence="2">Uncharacterized protein</fullName>
    </submittedName>
</protein>
<comment type="caution">
    <text evidence="2">The sequence shown here is derived from an EMBL/GenBank/DDBJ whole genome shotgun (WGS) entry which is preliminary data.</text>
</comment>
<evidence type="ECO:0000313" key="2">
    <source>
        <dbReference type="EMBL" id="STX10754.1"/>
    </source>
</evidence>
<organism evidence="2 4">
    <name type="scientific">Kurthia zopfii</name>
    <dbReference type="NCBI Taxonomy" id="1650"/>
    <lineage>
        <taxon>Bacteria</taxon>
        <taxon>Bacillati</taxon>
        <taxon>Bacillota</taxon>
        <taxon>Bacilli</taxon>
        <taxon>Bacillales</taxon>
        <taxon>Caryophanaceae</taxon>
        <taxon>Kurthia</taxon>
    </lineage>
</organism>
<keyword evidence="1" id="KW-0472">Membrane</keyword>
<dbReference type="AlphaFoldDB" id="A0A8B4QDR5"/>
<evidence type="ECO:0000313" key="4">
    <source>
        <dbReference type="Proteomes" id="UP000254330"/>
    </source>
</evidence>
<accession>A0A8B4QDR5</accession>
<feature type="transmembrane region" description="Helical" evidence="1">
    <location>
        <begin position="7"/>
        <end position="29"/>
    </location>
</feature>
<reference evidence="2 4" key="1">
    <citation type="submission" date="2018-06" db="EMBL/GenBank/DDBJ databases">
        <authorList>
            <consortium name="Pathogen Informatics"/>
            <person name="Doyle S."/>
        </authorList>
    </citation>
    <scope>NUCLEOTIDE SEQUENCE [LARGE SCALE GENOMIC DNA]</scope>
    <source>
        <strain evidence="2 4">NCTC10597</strain>
    </source>
</reference>
<evidence type="ECO:0000313" key="5">
    <source>
        <dbReference type="Proteomes" id="UP000294641"/>
    </source>
</evidence>
<sequence length="30" mass="3503">MYKKQENILIIACAVVAFIMLITIFVQYIL</sequence>
<dbReference type="Proteomes" id="UP000294641">
    <property type="component" value="Unassembled WGS sequence"/>
</dbReference>
<evidence type="ECO:0000256" key="1">
    <source>
        <dbReference type="SAM" id="Phobius"/>
    </source>
</evidence>
<dbReference type="EMBL" id="UGNP01000001">
    <property type="protein sequence ID" value="STX10754.1"/>
    <property type="molecule type" value="Genomic_DNA"/>
</dbReference>
<evidence type="ECO:0000313" key="3">
    <source>
        <dbReference type="EMBL" id="TDR32231.1"/>
    </source>
</evidence>
<proteinExistence type="predicted"/>
<reference evidence="3 5" key="2">
    <citation type="submission" date="2019-03" db="EMBL/GenBank/DDBJ databases">
        <title>Genomic Encyclopedia of Type Strains, Phase IV (KMG-IV): sequencing the most valuable type-strain genomes for metagenomic binning, comparative biology and taxonomic classification.</title>
        <authorList>
            <person name="Goeker M."/>
        </authorList>
    </citation>
    <scope>NUCLEOTIDE SEQUENCE [LARGE SCALE GENOMIC DNA]</scope>
    <source>
        <strain evidence="3 5">DSM 20580</strain>
    </source>
</reference>